<sequence length="90" mass="10454">MLAKPIRRIPFLSFSPRKTCHEKKCAKGKTWRQRFLTRNVLVNKDNEGGGESWDSYSPSTSKVHRSQERFDNVKGLFREEGEREPSGDQV</sequence>
<evidence type="ECO:0000313" key="2">
    <source>
        <dbReference type="EMBL" id="CAJ1778465.1"/>
    </source>
</evidence>
<dbReference type="AlphaFoldDB" id="A0AA86V819"/>
<gene>
    <name evidence="2" type="ORF">AYBTSS11_LOCUS5</name>
</gene>
<evidence type="ECO:0000313" key="3">
    <source>
        <dbReference type="Proteomes" id="UP001189624"/>
    </source>
</evidence>
<accession>A0AA86V819</accession>
<evidence type="ECO:0000256" key="1">
    <source>
        <dbReference type="SAM" id="MobiDB-lite"/>
    </source>
</evidence>
<name>A0AA86V819_9FABA</name>
<dbReference type="EMBL" id="OY731398">
    <property type="protein sequence ID" value="CAJ1778465.1"/>
    <property type="molecule type" value="Genomic_DNA"/>
</dbReference>
<proteinExistence type="predicted"/>
<organism evidence="2 3">
    <name type="scientific">Sphenostylis stenocarpa</name>
    <dbReference type="NCBI Taxonomy" id="92480"/>
    <lineage>
        <taxon>Eukaryota</taxon>
        <taxon>Viridiplantae</taxon>
        <taxon>Streptophyta</taxon>
        <taxon>Embryophyta</taxon>
        <taxon>Tracheophyta</taxon>
        <taxon>Spermatophyta</taxon>
        <taxon>Magnoliopsida</taxon>
        <taxon>eudicotyledons</taxon>
        <taxon>Gunneridae</taxon>
        <taxon>Pentapetalae</taxon>
        <taxon>rosids</taxon>
        <taxon>fabids</taxon>
        <taxon>Fabales</taxon>
        <taxon>Fabaceae</taxon>
        <taxon>Papilionoideae</taxon>
        <taxon>50 kb inversion clade</taxon>
        <taxon>NPAAA clade</taxon>
        <taxon>indigoferoid/millettioid clade</taxon>
        <taxon>Phaseoleae</taxon>
        <taxon>Sphenostylis</taxon>
    </lineage>
</organism>
<dbReference type="Gramene" id="rna-AYBTSS11_LOCUS5">
    <property type="protein sequence ID" value="CAJ1778465.1"/>
    <property type="gene ID" value="gene-AYBTSS11_LOCUS5"/>
</dbReference>
<dbReference type="Proteomes" id="UP001189624">
    <property type="component" value="Chromosome 1"/>
</dbReference>
<protein>
    <submittedName>
        <fullName evidence="2">Uncharacterized protein</fullName>
    </submittedName>
</protein>
<feature type="region of interest" description="Disordered" evidence="1">
    <location>
        <begin position="46"/>
        <end position="69"/>
    </location>
</feature>
<reference evidence="2" key="1">
    <citation type="submission" date="2023-10" db="EMBL/GenBank/DDBJ databases">
        <authorList>
            <person name="Domelevo Entfellner J.-B."/>
        </authorList>
    </citation>
    <scope>NUCLEOTIDE SEQUENCE</scope>
</reference>
<keyword evidence="3" id="KW-1185">Reference proteome</keyword>